<keyword evidence="18" id="KW-1185">Reference proteome</keyword>
<comment type="similarity">
    <text evidence="2">Belongs to the catalase family. HPII subfamily.</text>
</comment>
<dbReference type="InterPro" id="IPR010582">
    <property type="entry name" value="Catalase_immune_responsive"/>
</dbReference>
<feature type="region of interest" description="Disordered" evidence="15">
    <location>
        <begin position="1"/>
        <end position="54"/>
    </location>
</feature>
<proteinExistence type="inferred from homology"/>
<feature type="binding site" evidence="13">
    <location>
        <position position="80"/>
    </location>
    <ligand>
        <name>heme</name>
        <dbReference type="ChEBI" id="CHEBI:30413"/>
    </ligand>
</feature>
<dbReference type="GO" id="GO:0020037">
    <property type="term" value="F:heme binding"/>
    <property type="evidence" value="ECO:0007669"/>
    <property type="project" value="UniProtKB-UniRule"/>
</dbReference>
<dbReference type="SUPFAM" id="SSF52317">
    <property type="entry name" value="Class I glutamine amidotransferase-like"/>
    <property type="match status" value="1"/>
</dbReference>
<dbReference type="eggNOG" id="COG0753">
    <property type="taxonomic scope" value="Bacteria"/>
</dbReference>
<feature type="active site" evidence="11">
    <location>
        <position position="156"/>
    </location>
</feature>
<dbReference type="GO" id="GO:0006979">
    <property type="term" value="P:response to oxidative stress"/>
    <property type="evidence" value="ECO:0007669"/>
    <property type="project" value="InterPro"/>
</dbReference>
<dbReference type="InterPro" id="IPR002226">
    <property type="entry name" value="Catalase_haem_BS"/>
</dbReference>
<feature type="binding site" evidence="13">
    <location>
        <position position="366"/>
    </location>
    <ligand>
        <name>heme</name>
        <dbReference type="ChEBI" id="CHEBI:30413"/>
    </ligand>
</feature>
<gene>
    <name evidence="17" type="ordered locus">DSC_07350</name>
</gene>
<dbReference type="PIRSF" id="PIRSF038927">
    <property type="entry name" value="Catalase_clade2"/>
    <property type="match status" value="1"/>
</dbReference>
<evidence type="ECO:0000256" key="14">
    <source>
        <dbReference type="RuleBase" id="RU000498"/>
    </source>
</evidence>
<comment type="catalytic activity">
    <reaction evidence="10 14">
        <text>2 H2O2 = O2 + 2 H2O</text>
        <dbReference type="Rhea" id="RHEA:20309"/>
        <dbReference type="ChEBI" id="CHEBI:15377"/>
        <dbReference type="ChEBI" id="CHEBI:15379"/>
        <dbReference type="ChEBI" id="CHEBI:16240"/>
        <dbReference type="EC" id="1.11.1.6"/>
    </reaction>
</comment>
<dbReference type="Gene3D" id="3.40.50.880">
    <property type="match status" value="1"/>
</dbReference>
<evidence type="ECO:0000256" key="5">
    <source>
        <dbReference type="ARBA" id="ARBA00022617"/>
    </source>
</evidence>
<dbReference type="KEGG" id="psd:DSC_07350"/>
<evidence type="ECO:0000256" key="12">
    <source>
        <dbReference type="PIRSR" id="PIRSR038927-2"/>
    </source>
</evidence>
<dbReference type="Proteomes" id="UP000005870">
    <property type="component" value="Chromosome"/>
</dbReference>
<evidence type="ECO:0000256" key="8">
    <source>
        <dbReference type="ARBA" id="ARBA00023004"/>
    </source>
</evidence>
<dbReference type="SMART" id="SM01060">
    <property type="entry name" value="Catalase"/>
    <property type="match status" value="1"/>
</dbReference>
<keyword evidence="6 10" id="KW-0479">Metal-binding</keyword>
<dbReference type="RefSeq" id="WP_014160297.1">
    <property type="nucleotide sequence ID" value="NC_016147.2"/>
</dbReference>
<evidence type="ECO:0000256" key="11">
    <source>
        <dbReference type="PIRSR" id="PIRSR038927-1"/>
    </source>
</evidence>
<evidence type="ECO:0000256" key="15">
    <source>
        <dbReference type="SAM" id="MobiDB-lite"/>
    </source>
</evidence>
<dbReference type="OrthoDB" id="9761719at2"/>
<dbReference type="GO" id="GO:0005829">
    <property type="term" value="C:cytosol"/>
    <property type="evidence" value="ECO:0007669"/>
    <property type="project" value="TreeGrafter"/>
</dbReference>
<dbReference type="GO" id="GO:0042744">
    <property type="term" value="P:hydrogen peroxide catabolic process"/>
    <property type="evidence" value="ECO:0007669"/>
    <property type="project" value="UniProtKB-UniRule"/>
</dbReference>
<dbReference type="FunFam" id="3.40.50.880:FF:000089">
    <property type="entry name" value="Catalase"/>
    <property type="match status" value="1"/>
</dbReference>
<dbReference type="InterPro" id="IPR043156">
    <property type="entry name" value="Catalase_clade2_helical"/>
</dbReference>
<dbReference type="Pfam" id="PF18011">
    <property type="entry name" value="Catalase_C"/>
    <property type="match status" value="1"/>
</dbReference>
<protein>
    <recommendedName>
        <fullName evidence="3 10">Catalase</fullName>
        <ecNumber evidence="3 10">1.11.1.6</ecNumber>
    </recommendedName>
</protein>
<dbReference type="Gene3D" id="2.40.180.10">
    <property type="entry name" value="Catalase core domain"/>
    <property type="match status" value="1"/>
</dbReference>
<dbReference type="EC" id="1.11.1.6" evidence="3 10"/>
<evidence type="ECO:0000256" key="7">
    <source>
        <dbReference type="ARBA" id="ARBA00023002"/>
    </source>
</evidence>
<dbReference type="GO" id="GO:0004096">
    <property type="term" value="F:catalase activity"/>
    <property type="evidence" value="ECO:0007669"/>
    <property type="project" value="UniProtKB-UniRule"/>
</dbReference>
<keyword evidence="9 10" id="KW-0376">Hydrogen peroxide</keyword>
<dbReference type="SUPFAM" id="SSF56634">
    <property type="entry name" value="Heme-dependent catalase-like"/>
    <property type="match status" value="1"/>
</dbReference>
<comment type="cofactor">
    <cofactor evidence="1 10 12">
        <name>heme</name>
        <dbReference type="ChEBI" id="CHEBI:30413"/>
    </cofactor>
</comment>
<reference evidence="17 18" key="1">
    <citation type="journal article" date="2012" name="J. Bacteriol.">
        <title>Complete Genome Sequence of the BTEX-Degrading Bacterium Pseudoxanthomonas spadix BD-a59.</title>
        <authorList>
            <person name="Lee S.H."/>
            <person name="Jin H.M."/>
            <person name="Lee H.J."/>
            <person name="Kim J.M."/>
            <person name="Jeon C.O."/>
        </authorList>
    </citation>
    <scope>NUCLEOTIDE SEQUENCE [LARGE SCALE GENOMIC DNA]</scope>
    <source>
        <strain evidence="17 18">BD-a59</strain>
    </source>
</reference>
<organism evidence="17 18">
    <name type="scientific">Pseudoxanthomonas spadix (strain BD-a59)</name>
    <dbReference type="NCBI Taxonomy" id="1045855"/>
    <lineage>
        <taxon>Bacteria</taxon>
        <taxon>Pseudomonadati</taxon>
        <taxon>Pseudomonadota</taxon>
        <taxon>Gammaproteobacteria</taxon>
        <taxon>Lysobacterales</taxon>
        <taxon>Lysobacteraceae</taxon>
        <taxon>Pseudoxanthomonas</taxon>
    </lineage>
</organism>
<evidence type="ECO:0000256" key="13">
    <source>
        <dbReference type="PIRSR" id="PIRSR038927-3"/>
    </source>
</evidence>
<evidence type="ECO:0000256" key="2">
    <source>
        <dbReference type="ARBA" id="ARBA00010660"/>
    </source>
</evidence>
<feature type="compositionally biased region" description="Polar residues" evidence="15">
    <location>
        <begin position="34"/>
        <end position="54"/>
    </location>
</feature>
<feature type="binding site" evidence="13">
    <location>
        <position position="120"/>
    </location>
    <ligand>
        <name>heme</name>
        <dbReference type="ChEBI" id="CHEBI:30413"/>
    </ligand>
</feature>
<dbReference type="AlphaFoldDB" id="G7UT56"/>
<keyword evidence="7 10" id="KW-0560">Oxidoreductase</keyword>
<feature type="active site" evidence="11">
    <location>
        <position position="83"/>
    </location>
</feature>
<evidence type="ECO:0000313" key="17">
    <source>
        <dbReference type="EMBL" id="AER56121.1"/>
    </source>
</evidence>
<dbReference type="InterPro" id="IPR029062">
    <property type="entry name" value="Class_I_gatase-like"/>
</dbReference>
<dbReference type="InterPro" id="IPR024712">
    <property type="entry name" value="Catalase_clade2"/>
</dbReference>
<evidence type="ECO:0000256" key="10">
    <source>
        <dbReference type="PIRNR" id="PIRNR038927"/>
    </source>
</evidence>
<dbReference type="HOGENOM" id="CLU_010645_3_0_6"/>
<dbReference type="InterPro" id="IPR020835">
    <property type="entry name" value="Catalase_sf"/>
</dbReference>
<evidence type="ECO:0000256" key="4">
    <source>
        <dbReference type="ARBA" id="ARBA00022559"/>
    </source>
</evidence>
<comment type="function">
    <text evidence="10">Decomposes hydrogen peroxide into water and oxygen; serves to protect cells from the toxic effects of hydrogen peroxide.</text>
</comment>
<feature type="binding site" evidence="13">
    <location>
        <position position="377"/>
    </location>
    <ligand>
        <name>heme</name>
        <dbReference type="ChEBI" id="CHEBI:30413"/>
    </ligand>
</feature>
<accession>G7UT56</accession>
<evidence type="ECO:0000256" key="3">
    <source>
        <dbReference type="ARBA" id="ARBA00012314"/>
    </source>
</evidence>
<dbReference type="InterPro" id="IPR011614">
    <property type="entry name" value="Catalase_core"/>
</dbReference>
<dbReference type="InterPro" id="IPR018028">
    <property type="entry name" value="Catalase"/>
</dbReference>
<dbReference type="Pfam" id="PF06628">
    <property type="entry name" value="Catalase-rel"/>
    <property type="match status" value="1"/>
</dbReference>
<dbReference type="CDD" id="cd03132">
    <property type="entry name" value="GATase1_catalase"/>
    <property type="match status" value="1"/>
</dbReference>
<dbReference type="Pfam" id="PF00199">
    <property type="entry name" value="Catalase"/>
    <property type="match status" value="1"/>
</dbReference>
<evidence type="ECO:0000256" key="1">
    <source>
        <dbReference type="ARBA" id="ARBA00001971"/>
    </source>
</evidence>
<dbReference type="GO" id="GO:0046872">
    <property type="term" value="F:metal ion binding"/>
    <property type="evidence" value="ECO:0007669"/>
    <property type="project" value="UniProtKB-KW"/>
</dbReference>
<dbReference type="PROSITE" id="PS00438">
    <property type="entry name" value="CATALASE_2"/>
    <property type="match status" value="1"/>
</dbReference>
<dbReference type="PANTHER" id="PTHR42821:SF1">
    <property type="entry name" value="CATALASE-B"/>
    <property type="match status" value="1"/>
</dbReference>
<dbReference type="PROSITE" id="PS00437">
    <property type="entry name" value="CATALASE_1"/>
    <property type="match status" value="1"/>
</dbReference>
<feature type="region of interest" description="Disordered" evidence="15">
    <location>
        <begin position="416"/>
        <end position="442"/>
    </location>
</feature>
<evidence type="ECO:0000313" key="18">
    <source>
        <dbReference type="Proteomes" id="UP000005870"/>
    </source>
</evidence>
<evidence type="ECO:0000256" key="6">
    <source>
        <dbReference type="ARBA" id="ARBA00022723"/>
    </source>
</evidence>
<dbReference type="PROSITE" id="PS51402">
    <property type="entry name" value="CATALASE_3"/>
    <property type="match status" value="1"/>
</dbReference>
<keyword evidence="8 10" id="KW-0408">Iron</keyword>
<keyword evidence="5 10" id="KW-0349">Heme</keyword>
<feature type="binding site" description="axial binding residue" evidence="12">
    <location>
        <position position="370"/>
    </location>
    <ligand>
        <name>heme</name>
        <dbReference type="ChEBI" id="CHEBI:30413"/>
    </ligand>
    <ligandPart>
        <name>Fe</name>
        <dbReference type="ChEBI" id="CHEBI:18248"/>
    </ligandPart>
</feature>
<evidence type="ECO:0000259" key="16">
    <source>
        <dbReference type="SMART" id="SM01060"/>
    </source>
</evidence>
<feature type="binding site" evidence="13">
    <location>
        <position position="169"/>
    </location>
    <ligand>
        <name>heme</name>
        <dbReference type="ChEBI" id="CHEBI:30413"/>
    </ligand>
</feature>
<dbReference type="EMBL" id="CP003093">
    <property type="protein sequence ID" value="AER56121.1"/>
    <property type="molecule type" value="Genomic_DNA"/>
</dbReference>
<sequence>MAARKPVPTSPPAPADTRGTGGELHQSCGASHPPLTTNQGIPVSDNQNSLRSSTRGPTLLEDFVLREKITHFDHERIPERIVHARGTAAHGFFELTKSLSEYTTAKILTEVGEKTPLFARFSTVAGGAGSIDTPRDVRGFAVKFYTKEGNWDLVGNNIPVFFIQDAIKFPDLIHAVKMEPDRGFPQAASAHDTFWDYISLTPEAMHMIMWAMSDRAIPRSLRMIEGFGIHSFRLLNERGESTFVKFHWRPRLGLQSTVWDEAVKIAGADPDFHRRDMFEAISSGNFPEWELGVQLFTEEQANGFPFDHLDSTKLIPEELIPLQIIGRMVLDRWPDNFFAETEQVAYCPANIVPGIDFSNDPLLQGRLFSYLDTQLSRLGSPNFHQLPINAPKCPFANNQRDGHMQTQVPKGRVAYEPSSLQEDSPRETAAGFRSHATPDDGVKGRVRAESFADHFTQARLFYRSQTGPEQAHIASAVVFELSKVQTPHVREAVVGQLRHVDADLAQRVADGLGLEQLPPAPPAAVEAQDMPPSPALQLIGKMKDTLEGRTVGILVHDDSDAATVKALQKAAENAGATCKIVAPKLGVKLSDGKQITADGQLAGTPSFVFDAVAVVLSAEAGKMLANESAAIDFVSNAWAHLKAIASDAGAQPLLEAGNVGKDAGIVDAGDAKGFIAAAKTRQWAREPKLRMLA</sequence>
<feature type="domain" description="Catalase core" evidence="16">
    <location>
        <begin position="36"/>
        <end position="424"/>
    </location>
</feature>
<evidence type="ECO:0000256" key="9">
    <source>
        <dbReference type="ARBA" id="ARBA00023324"/>
    </source>
</evidence>
<dbReference type="InterPro" id="IPR041399">
    <property type="entry name" value="Catalase_large_C"/>
</dbReference>
<dbReference type="FunFam" id="2.40.180.10:FF:000003">
    <property type="entry name" value="Catalase"/>
    <property type="match status" value="1"/>
</dbReference>
<dbReference type="InterPro" id="IPR024708">
    <property type="entry name" value="Catalase_AS"/>
</dbReference>
<dbReference type="PRINTS" id="PR00067">
    <property type="entry name" value="CATALASE"/>
</dbReference>
<dbReference type="STRING" id="1045855.DSC_07350"/>
<name>G7UT56_PSEUP</name>
<keyword evidence="4 10" id="KW-0575">Peroxidase</keyword>
<dbReference type="Gene3D" id="1.20.1370.20">
    <property type="match status" value="1"/>
</dbReference>
<dbReference type="PANTHER" id="PTHR42821">
    <property type="entry name" value="CATALASE"/>
    <property type="match status" value="1"/>
</dbReference>